<proteinExistence type="predicted"/>
<evidence type="ECO:0000256" key="1">
    <source>
        <dbReference type="SAM" id="MobiDB-lite"/>
    </source>
</evidence>
<reference evidence="2 3" key="1">
    <citation type="submission" date="2021-03" db="EMBL/GenBank/DDBJ databases">
        <title>Draft genome sequence of Janthinobacterium sp. strain PLB02 isolated from infected primmorphs (Lubomirskia baicalensis).</title>
        <authorList>
            <person name="Chernogor L.I."/>
            <person name="Belikov S.I."/>
            <person name="Petrushin I.S."/>
        </authorList>
    </citation>
    <scope>NUCLEOTIDE SEQUENCE [LARGE SCALE GENOMIC DNA]</scope>
    <source>
        <strain evidence="2 3">PLB02</strain>
    </source>
</reference>
<dbReference type="EMBL" id="CP071520">
    <property type="protein sequence ID" value="QSX94596.1"/>
    <property type="molecule type" value="Genomic_DNA"/>
</dbReference>
<evidence type="ECO:0000313" key="2">
    <source>
        <dbReference type="EMBL" id="QSX94596.1"/>
    </source>
</evidence>
<feature type="compositionally biased region" description="Basic and acidic residues" evidence="1">
    <location>
        <begin position="65"/>
        <end position="74"/>
    </location>
</feature>
<dbReference type="AlphaFoldDB" id="A0AAJ4T3M4"/>
<name>A0AAJ4T3M4_9BURK</name>
<dbReference type="RefSeq" id="WP_151096075.1">
    <property type="nucleotide sequence ID" value="NZ_CP071520.1"/>
</dbReference>
<feature type="region of interest" description="Disordered" evidence="1">
    <location>
        <begin position="58"/>
        <end position="79"/>
    </location>
</feature>
<accession>A0AAJ4T3M4</accession>
<sequence>MLQEEGRTWSDPKTGRRVDFKGLLAILSEIALRLESRDRSRYLRVIGIDTTKPENFRVAAQKSPAKSEKPKPSRETMAPLKRVLAAKKAVTRESKDAVDAVVMQGIDEK</sequence>
<evidence type="ECO:0000313" key="3">
    <source>
        <dbReference type="Proteomes" id="UP000662821"/>
    </source>
</evidence>
<organism evidence="2 3">
    <name type="scientific">Janthinobacterium lividum</name>
    <dbReference type="NCBI Taxonomy" id="29581"/>
    <lineage>
        <taxon>Bacteria</taxon>
        <taxon>Pseudomonadati</taxon>
        <taxon>Pseudomonadota</taxon>
        <taxon>Betaproteobacteria</taxon>
        <taxon>Burkholderiales</taxon>
        <taxon>Oxalobacteraceae</taxon>
        <taxon>Janthinobacterium</taxon>
    </lineage>
</organism>
<dbReference type="Proteomes" id="UP000662821">
    <property type="component" value="Chromosome"/>
</dbReference>
<gene>
    <name evidence="2" type="ORF">J3P46_17915</name>
</gene>
<protein>
    <submittedName>
        <fullName evidence="2">Uncharacterized protein</fullName>
    </submittedName>
</protein>